<dbReference type="Proteomes" id="UP000559626">
    <property type="component" value="Unassembled WGS sequence"/>
</dbReference>
<feature type="domain" description="PIN" evidence="1">
    <location>
        <begin position="4"/>
        <end position="115"/>
    </location>
</feature>
<comment type="caution">
    <text evidence="2">The sequence shown here is derived from an EMBL/GenBank/DDBJ whole genome shotgun (WGS) entry which is preliminary data.</text>
</comment>
<evidence type="ECO:0000313" key="3">
    <source>
        <dbReference type="Proteomes" id="UP000559626"/>
    </source>
</evidence>
<dbReference type="AlphaFoldDB" id="A0A7Y0FLR3"/>
<keyword evidence="3" id="KW-1185">Reference proteome</keyword>
<name>A0A7Y0FLR3_9BACT</name>
<proteinExistence type="predicted"/>
<evidence type="ECO:0000313" key="2">
    <source>
        <dbReference type="EMBL" id="NML64696.1"/>
    </source>
</evidence>
<dbReference type="RefSeq" id="WP_169529980.1">
    <property type="nucleotide sequence ID" value="NZ_JABBGH010000001.1"/>
</dbReference>
<dbReference type="Gene3D" id="3.40.50.1010">
    <property type="entry name" value="5'-nuclease"/>
    <property type="match status" value="1"/>
</dbReference>
<evidence type="ECO:0000259" key="1">
    <source>
        <dbReference type="Pfam" id="PF13470"/>
    </source>
</evidence>
<dbReference type="EMBL" id="JABBGH010000001">
    <property type="protein sequence ID" value="NML64696.1"/>
    <property type="molecule type" value="Genomic_DNA"/>
</dbReference>
<dbReference type="Pfam" id="PF13470">
    <property type="entry name" value="PIN_3"/>
    <property type="match status" value="1"/>
</dbReference>
<protein>
    <submittedName>
        <fullName evidence="2">PIN domain-containing protein</fullName>
    </submittedName>
</protein>
<accession>A0A7Y0FLR3</accession>
<gene>
    <name evidence="2" type="ORF">HHL22_05705</name>
</gene>
<reference evidence="2 3" key="1">
    <citation type="submission" date="2020-04" db="EMBL/GenBank/DDBJ databases">
        <title>Hymenobacter polaris sp. nov., isolated from Arctic soil.</title>
        <authorList>
            <person name="Dahal R.H."/>
        </authorList>
    </citation>
    <scope>NUCLEOTIDE SEQUENCE [LARGE SCALE GENOMIC DNA]</scope>
    <source>
        <strain evidence="2 3">RP-2-7</strain>
    </source>
</reference>
<organism evidence="2 3">
    <name type="scientific">Hymenobacter polaris</name>
    <dbReference type="NCBI Taxonomy" id="2682546"/>
    <lineage>
        <taxon>Bacteria</taxon>
        <taxon>Pseudomonadati</taxon>
        <taxon>Bacteroidota</taxon>
        <taxon>Cytophagia</taxon>
        <taxon>Cytophagales</taxon>
        <taxon>Hymenobacteraceae</taxon>
        <taxon>Hymenobacter</taxon>
    </lineage>
</organism>
<dbReference type="InterPro" id="IPR002716">
    <property type="entry name" value="PIN_dom"/>
</dbReference>
<dbReference type="InterPro" id="IPR029060">
    <property type="entry name" value="PIN-like_dom_sf"/>
</dbReference>
<dbReference type="SUPFAM" id="SSF88723">
    <property type="entry name" value="PIN domain-like"/>
    <property type="match status" value="1"/>
</dbReference>
<sequence length="137" mass="14404">MRRFYLDSNIVLDFALNRVPFAQAAESLLAAGQNGQLELLVSGLTFVTVHYILSKAIGKEPALQALADLAAQVTIATVDSTIVSQALQAGYPDFEDAVQLFAAIAAGAEAIVTRDPKGFQASPVAVMDPLTALVSLN</sequence>